<gene>
    <name evidence="16" type="primary">LOC100368986</name>
</gene>
<keyword evidence="4" id="KW-0645">Protease</keyword>
<dbReference type="InterPro" id="IPR028889">
    <property type="entry name" value="USP"/>
</dbReference>
<evidence type="ECO:0000256" key="4">
    <source>
        <dbReference type="ARBA" id="ARBA00022670"/>
    </source>
</evidence>
<evidence type="ECO:0000256" key="13">
    <source>
        <dbReference type="SAM" id="MobiDB-lite"/>
    </source>
</evidence>
<evidence type="ECO:0000256" key="10">
    <source>
        <dbReference type="ARBA" id="ARBA00042154"/>
    </source>
</evidence>
<proteinExistence type="inferred from homology"/>
<dbReference type="PANTHER" id="PTHR24006:SF758">
    <property type="entry name" value="UBIQUITIN CARBOXYL-TERMINAL HYDROLASE 36"/>
    <property type="match status" value="1"/>
</dbReference>
<evidence type="ECO:0000313" key="16">
    <source>
        <dbReference type="RefSeq" id="XP_002736494.2"/>
    </source>
</evidence>
<dbReference type="EC" id="3.4.19.12" evidence="3"/>
<name>A0ABM0GSM7_SACKO</name>
<protein>
    <recommendedName>
        <fullName evidence="8">Ubiquitin carboxyl-terminal hydrolase 36</fullName>
        <ecNumber evidence="3">3.4.19.12</ecNumber>
    </recommendedName>
    <alternativeName>
        <fullName evidence="11">Deubiquitinating enzyme 36</fullName>
    </alternativeName>
    <alternativeName>
        <fullName evidence="10">Protein scrawny</fullName>
    </alternativeName>
    <alternativeName>
        <fullName evidence="9">Ubiquitin thioesterase 36</fullName>
    </alternativeName>
    <alternativeName>
        <fullName evidence="12">Ubiquitin-specific-processing protease 36</fullName>
    </alternativeName>
</protein>
<evidence type="ECO:0000256" key="8">
    <source>
        <dbReference type="ARBA" id="ARBA00039432"/>
    </source>
</evidence>
<evidence type="ECO:0000256" key="11">
    <source>
        <dbReference type="ARBA" id="ARBA00042420"/>
    </source>
</evidence>
<dbReference type="PROSITE" id="PS00972">
    <property type="entry name" value="USP_1"/>
    <property type="match status" value="1"/>
</dbReference>
<evidence type="ECO:0000256" key="7">
    <source>
        <dbReference type="ARBA" id="ARBA00022807"/>
    </source>
</evidence>
<organism evidence="15 16">
    <name type="scientific">Saccoglossus kowalevskii</name>
    <name type="common">Acorn worm</name>
    <dbReference type="NCBI Taxonomy" id="10224"/>
    <lineage>
        <taxon>Eukaryota</taxon>
        <taxon>Metazoa</taxon>
        <taxon>Hemichordata</taxon>
        <taxon>Enteropneusta</taxon>
        <taxon>Harrimaniidae</taxon>
        <taxon>Saccoglossus</taxon>
    </lineage>
</organism>
<evidence type="ECO:0000256" key="6">
    <source>
        <dbReference type="ARBA" id="ARBA00022801"/>
    </source>
</evidence>
<dbReference type="SUPFAM" id="SSF54001">
    <property type="entry name" value="Cysteine proteinases"/>
    <property type="match status" value="1"/>
</dbReference>
<keyword evidence="15" id="KW-1185">Reference proteome</keyword>
<evidence type="ECO:0000256" key="12">
    <source>
        <dbReference type="ARBA" id="ARBA00043009"/>
    </source>
</evidence>
<evidence type="ECO:0000256" key="5">
    <source>
        <dbReference type="ARBA" id="ARBA00022786"/>
    </source>
</evidence>
<dbReference type="GeneID" id="100368986"/>
<comment type="similarity">
    <text evidence="2">Belongs to the peptidase C19 family.</text>
</comment>
<feature type="compositionally biased region" description="Basic and acidic residues" evidence="13">
    <location>
        <begin position="1"/>
        <end position="22"/>
    </location>
</feature>
<accession>A0ABM0GSM7</accession>
<dbReference type="PROSITE" id="PS50235">
    <property type="entry name" value="USP_3"/>
    <property type="match status" value="1"/>
</dbReference>
<reference evidence="16" key="1">
    <citation type="submission" date="2025-08" db="UniProtKB">
        <authorList>
            <consortium name="RefSeq"/>
        </authorList>
    </citation>
    <scope>IDENTIFICATION</scope>
    <source>
        <tissue evidence="16">Testes</tissue>
    </source>
</reference>
<keyword evidence="7" id="KW-0788">Thiol protease</keyword>
<evidence type="ECO:0000259" key="14">
    <source>
        <dbReference type="PROSITE" id="PS50235"/>
    </source>
</evidence>
<keyword evidence="5" id="KW-0833">Ubl conjugation pathway</keyword>
<feature type="region of interest" description="Disordered" evidence="13">
    <location>
        <begin position="68"/>
        <end position="107"/>
    </location>
</feature>
<dbReference type="PANTHER" id="PTHR24006">
    <property type="entry name" value="UBIQUITIN CARBOXYL-TERMINAL HYDROLASE"/>
    <property type="match status" value="1"/>
</dbReference>
<feature type="region of interest" description="Disordered" evidence="13">
    <location>
        <begin position="1"/>
        <end position="26"/>
    </location>
</feature>
<keyword evidence="6" id="KW-0378">Hydrolase</keyword>
<dbReference type="Gene3D" id="3.90.70.10">
    <property type="entry name" value="Cysteine proteinases"/>
    <property type="match status" value="1"/>
</dbReference>
<sequence length="313" mass="35792">MTIDVSLKKELSSHRSKNKDSIPDGLDQRIVSSSKQVLLCKIDFTPAEQSFSYSLSNLRTKYVSLNPKKSNLTEGETDQRRKKGNKMGTGNEKTAVEASDGIPKPRQTLFQPDKVRLSWHKVYRIGAGLMNLGNTCFLNSILQCLTYTPPLTNYLLSQQHSQSCREAGFCMMCELQRHAGRAFHQCGSAIRPMVIIQKIKNIGKQFRYGHQEDAHEFLRCVTEAMQKSCLVGYEKLEKHSKETTLVHQIFGGYYRSRVQCNKCQEISDTHDPFLDISLDIKHVPSIIKALERMIKPETLDNDNMYMCKRYDVT</sequence>
<evidence type="ECO:0000256" key="9">
    <source>
        <dbReference type="ARBA" id="ARBA00041300"/>
    </source>
</evidence>
<evidence type="ECO:0000256" key="3">
    <source>
        <dbReference type="ARBA" id="ARBA00012759"/>
    </source>
</evidence>
<dbReference type="Pfam" id="PF00443">
    <property type="entry name" value="UCH"/>
    <property type="match status" value="1"/>
</dbReference>
<dbReference type="InterPro" id="IPR050164">
    <property type="entry name" value="Peptidase_C19"/>
</dbReference>
<dbReference type="InterPro" id="IPR018200">
    <property type="entry name" value="USP_CS"/>
</dbReference>
<dbReference type="InterPro" id="IPR001394">
    <property type="entry name" value="Peptidase_C19_UCH"/>
</dbReference>
<dbReference type="Proteomes" id="UP000694865">
    <property type="component" value="Unplaced"/>
</dbReference>
<dbReference type="RefSeq" id="XP_002736494.2">
    <property type="nucleotide sequence ID" value="XM_002736448.2"/>
</dbReference>
<comment type="catalytic activity">
    <reaction evidence="1">
        <text>Thiol-dependent hydrolysis of ester, thioester, amide, peptide and isopeptide bonds formed by the C-terminal Gly of ubiquitin (a 76-residue protein attached to proteins as an intracellular targeting signal).</text>
        <dbReference type="EC" id="3.4.19.12"/>
    </reaction>
</comment>
<feature type="non-terminal residue" evidence="16">
    <location>
        <position position="313"/>
    </location>
</feature>
<feature type="domain" description="USP" evidence="14">
    <location>
        <begin position="127"/>
        <end position="313"/>
    </location>
</feature>
<evidence type="ECO:0000256" key="1">
    <source>
        <dbReference type="ARBA" id="ARBA00000707"/>
    </source>
</evidence>
<dbReference type="InterPro" id="IPR038765">
    <property type="entry name" value="Papain-like_cys_pep_sf"/>
</dbReference>
<evidence type="ECO:0000313" key="15">
    <source>
        <dbReference type="Proteomes" id="UP000694865"/>
    </source>
</evidence>
<evidence type="ECO:0000256" key="2">
    <source>
        <dbReference type="ARBA" id="ARBA00009085"/>
    </source>
</evidence>